<evidence type="ECO:0008006" key="3">
    <source>
        <dbReference type="Google" id="ProtNLM"/>
    </source>
</evidence>
<accession>A4CHN2</accession>
<dbReference type="SUPFAM" id="SSF54427">
    <property type="entry name" value="NTF2-like"/>
    <property type="match status" value="1"/>
</dbReference>
<dbReference type="HOGENOM" id="CLU_1011509_0_0_10"/>
<evidence type="ECO:0000313" key="2">
    <source>
        <dbReference type="Proteomes" id="UP000009049"/>
    </source>
</evidence>
<gene>
    <name evidence="1" type="ordered locus">RB2501_06060</name>
</gene>
<dbReference type="STRING" id="313596.RB2501_06060"/>
<dbReference type="Proteomes" id="UP000009049">
    <property type="component" value="Chromosome"/>
</dbReference>
<name>A4CHN2_ROBBH</name>
<dbReference type="KEGG" id="rbi:RB2501_06060"/>
<evidence type="ECO:0000313" key="1">
    <source>
        <dbReference type="EMBL" id="EAR16440.1"/>
    </source>
</evidence>
<sequence>MGSRILKYYLAFWVFGFLFFGGAGIPGNPGGQTLYAQEMAGRTGYEESARDSDGLSEAWLETLRERPEELKQMYTADAVRVFADGNTFQGDDQLAALWTDQDLEVDSLATIGLLEPHDDTYRYEVSELTLRDGRTFRMLVIWNLEWPGPRRELEMVEEVRPVKNYREQLKVRRTQWMSHCNAHEVNQLVRELYTPDALYYNHRPMITGREALINTYQYMRNPRYKLSLEPLLVAPVNEKLIFEIGQCSGSYPGKYILVWTRDEEGKWWIMMDSNI</sequence>
<dbReference type="EMBL" id="CP001712">
    <property type="protein sequence ID" value="EAR16440.1"/>
    <property type="molecule type" value="Genomic_DNA"/>
</dbReference>
<organism evidence="1 2">
    <name type="scientific">Robiginitalea biformata (strain ATCC BAA-864 / DSM 15991 / KCTC 12146 / HTCC2501)</name>
    <dbReference type="NCBI Taxonomy" id="313596"/>
    <lineage>
        <taxon>Bacteria</taxon>
        <taxon>Pseudomonadati</taxon>
        <taxon>Bacteroidota</taxon>
        <taxon>Flavobacteriia</taxon>
        <taxon>Flavobacteriales</taxon>
        <taxon>Flavobacteriaceae</taxon>
        <taxon>Robiginitalea</taxon>
    </lineage>
</organism>
<protein>
    <recommendedName>
        <fullName evidence="3">DUF4440 domain-containing protein</fullName>
    </recommendedName>
</protein>
<dbReference type="eggNOG" id="ENOG5032XJB">
    <property type="taxonomic scope" value="Bacteria"/>
</dbReference>
<dbReference type="RefSeq" id="WP_015753197.1">
    <property type="nucleotide sequence ID" value="NC_013222.1"/>
</dbReference>
<dbReference type="AlphaFoldDB" id="A4CHN2"/>
<keyword evidence="2" id="KW-1185">Reference proteome</keyword>
<reference evidence="1 2" key="1">
    <citation type="journal article" date="2009" name="J. Bacteriol.">
        <title>Complete genome sequence of Robiginitalea biformata HTCC2501.</title>
        <authorList>
            <person name="Oh H.M."/>
            <person name="Giovannoni S.J."/>
            <person name="Lee K."/>
            <person name="Ferriera S."/>
            <person name="Johnson J."/>
            <person name="Cho J.C."/>
        </authorList>
    </citation>
    <scope>NUCLEOTIDE SEQUENCE [LARGE SCALE GENOMIC DNA]</scope>
    <source>
        <strain evidence="2">ATCC BAA-864 / HTCC2501 / KCTC 12146</strain>
    </source>
</reference>
<dbReference type="InterPro" id="IPR032710">
    <property type="entry name" value="NTF2-like_dom_sf"/>
</dbReference>
<proteinExistence type="predicted"/>
<dbReference type="OrthoDB" id="1452853at2"/>
<dbReference type="Gene3D" id="3.10.450.50">
    <property type="match status" value="1"/>
</dbReference>